<organism evidence="2 3">
    <name type="scientific">Pyxicephalus adspersus</name>
    <name type="common">African bullfrog</name>
    <dbReference type="NCBI Taxonomy" id="30357"/>
    <lineage>
        <taxon>Eukaryota</taxon>
        <taxon>Metazoa</taxon>
        <taxon>Chordata</taxon>
        <taxon>Craniata</taxon>
        <taxon>Vertebrata</taxon>
        <taxon>Euteleostomi</taxon>
        <taxon>Amphibia</taxon>
        <taxon>Batrachia</taxon>
        <taxon>Anura</taxon>
        <taxon>Neobatrachia</taxon>
        <taxon>Ranoidea</taxon>
        <taxon>Pyxicephalidae</taxon>
        <taxon>Pyxicephalinae</taxon>
        <taxon>Pyxicephalus</taxon>
    </lineage>
</organism>
<evidence type="ECO:0000313" key="2">
    <source>
        <dbReference type="EMBL" id="DBA25792.1"/>
    </source>
</evidence>
<keyword evidence="1" id="KW-0472">Membrane</keyword>
<keyword evidence="1" id="KW-0812">Transmembrane</keyword>
<gene>
    <name evidence="2" type="ORF">GDO54_010139</name>
</gene>
<keyword evidence="1" id="KW-1133">Transmembrane helix</keyword>
<evidence type="ECO:0000313" key="3">
    <source>
        <dbReference type="Proteomes" id="UP001181693"/>
    </source>
</evidence>
<feature type="transmembrane region" description="Helical" evidence="1">
    <location>
        <begin position="61"/>
        <end position="83"/>
    </location>
</feature>
<protein>
    <submittedName>
        <fullName evidence="2">Uncharacterized protein</fullName>
    </submittedName>
</protein>
<reference evidence="2" key="1">
    <citation type="thesis" date="2020" institute="ProQuest LLC" country="789 East Eisenhower Parkway, Ann Arbor, MI, USA">
        <title>Comparative Genomics and Chromosome Evolution.</title>
        <authorList>
            <person name="Mudd A.B."/>
        </authorList>
    </citation>
    <scope>NUCLEOTIDE SEQUENCE</scope>
    <source>
        <strain evidence="2">1538</strain>
        <tissue evidence="2">Blood</tissue>
    </source>
</reference>
<accession>A0AAV3AT08</accession>
<sequence>MSFAEGTSPVFFGNNCPASSKILKSRTFDNLNMVDSSVFISVSQAWLPRLIYISGTVCPPFWSFFLCLYTVVSTPIWLFGNFVKTFPDYWMTPPA</sequence>
<dbReference type="AlphaFoldDB" id="A0AAV3AT08"/>
<keyword evidence="3" id="KW-1185">Reference proteome</keyword>
<comment type="caution">
    <text evidence="2">The sequence shown here is derived from an EMBL/GenBank/DDBJ whole genome shotgun (WGS) entry which is preliminary data.</text>
</comment>
<dbReference type="EMBL" id="DYDO01000004">
    <property type="protein sequence ID" value="DBA25792.1"/>
    <property type="molecule type" value="Genomic_DNA"/>
</dbReference>
<name>A0AAV3AT08_PYXAD</name>
<proteinExistence type="predicted"/>
<evidence type="ECO:0000256" key="1">
    <source>
        <dbReference type="SAM" id="Phobius"/>
    </source>
</evidence>
<dbReference type="Proteomes" id="UP001181693">
    <property type="component" value="Unassembled WGS sequence"/>
</dbReference>